<accession>A0A6P1MEB2</accession>
<organism evidence="2 3">
    <name type="scientific">Aminipila terrae</name>
    <dbReference type="NCBI Taxonomy" id="2697030"/>
    <lineage>
        <taxon>Bacteria</taxon>
        <taxon>Bacillati</taxon>
        <taxon>Bacillota</taxon>
        <taxon>Clostridia</taxon>
        <taxon>Peptostreptococcales</taxon>
        <taxon>Anaerovoracaceae</taxon>
        <taxon>Aminipila</taxon>
    </lineage>
</organism>
<dbReference type="EMBL" id="CP047591">
    <property type="protein sequence ID" value="QHI71473.1"/>
    <property type="molecule type" value="Genomic_DNA"/>
</dbReference>
<dbReference type="AlphaFoldDB" id="A0A6P1MEB2"/>
<evidence type="ECO:0000313" key="3">
    <source>
        <dbReference type="Proteomes" id="UP000463883"/>
    </source>
</evidence>
<feature type="domain" description="Gp28/Gp37-like" evidence="1">
    <location>
        <begin position="3"/>
        <end position="196"/>
    </location>
</feature>
<dbReference type="Pfam" id="PF14594">
    <property type="entry name" value="Sipho_Gp37"/>
    <property type="match status" value="2"/>
</dbReference>
<dbReference type="RefSeq" id="WP_162361248.1">
    <property type="nucleotide sequence ID" value="NZ_CP047591.1"/>
</dbReference>
<feature type="domain" description="Gp28/Gp37-like" evidence="1">
    <location>
        <begin position="399"/>
        <end position="553"/>
    </location>
</feature>
<protein>
    <recommendedName>
        <fullName evidence="1">Gp28/Gp37-like domain-containing protein</fullName>
    </recommendedName>
</protein>
<reference evidence="2 3" key="1">
    <citation type="submission" date="2020-01" db="EMBL/GenBank/DDBJ databases">
        <title>Genomic analysis of Aminipila sp. CBA3637.</title>
        <authorList>
            <person name="Kim Y.B."/>
            <person name="Roh S.W."/>
        </authorList>
    </citation>
    <scope>NUCLEOTIDE SEQUENCE [LARGE SCALE GENOMIC DNA]</scope>
    <source>
        <strain evidence="2 3">CBA3637</strain>
    </source>
</reference>
<dbReference type="KEGG" id="amic:Ami3637_02940"/>
<evidence type="ECO:0000313" key="2">
    <source>
        <dbReference type="EMBL" id="QHI71473.1"/>
    </source>
</evidence>
<dbReference type="InterPro" id="IPR029432">
    <property type="entry name" value="Gp28/Gp37-like_dom"/>
</dbReference>
<gene>
    <name evidence="2" type="ORF">Ami3637_02940</name>
</gene>
<dbReference type="Proteomes" id="UP000463883">
    <property type="component" value="Chromosome"/>
</dbReference>
<evidence type="ECO:0000259" key="1">
    <source>
        <dbReference type="Pfam" id="PF14594"/>
    </source>
</evidence>
<name>A0A6P1MEB2_9FIRM</name>
<proteinExistence type="predicted"/>
<keyword evidence="3" id="KW-1185">Reference proteome</keyword>
<sequence>MDIFVLNQLLERVGIVDVYTFFSWTTVYNDVGSFELHCGMENFDLLLTDRIIQNPQDNRHSGLVEFINTVIDDEGIESLVIKGRMTEVLLERRVALGSYAFESIQPAEMVQKLVNDNAVSCSEVGRKVPNLALGTRAEADEGVDSYAGANELLLEEIKKICQKAMIGFNLRMDEEEKKFIFDTYKGVNRTEEKNTKTFIETHKAVDILTNGQFDRDLKGWQQIDGGTNYLGMDILSCEKGKFKKTKLKDRYKNYLDEEKTKFEWVYFYRKAGYLYQEVSLNNQHVYFLDIFCDNPTDSVLGYGFSDAEGGHTLSVGKTNGMQRFNALYVPKMSDQYQFCLAQGELPEEENIAVYTEYAAIIDLTATFGPGKEPGINWCKENIYYDNGWNYKVQIIEFVENNVPPMVLSRDRDNLLEVQYTKSITNVCNYIYVKGDGKDITISIGNETGTMRKERFLDLSGQIPSKIDDVTLPETSYIAMLESAAKAALRKMVANEVVDCELYLLSNRQFGKDFYLGDIVNCADENIGFSVNLRISSATESWDVNGYKLSVKLGEDIPDIYETMKLVTKGAK</sequence>